<proteinExistence type="inferred from homology"/>
<keyword evidence="7 10" id="KW-0472">Membrane</keyword>
<protein>
    <recommendedName>
        <fullName evidence="10">Odorant receptor</fullName>
    </recommendedName>
</protein>
<evidence type="ECO:0000313" key="11">
    <source>
        <dbReference type="EnsemblMetazoa" id="PPAI013161-PA"/>
    </source>
</evidence>
<keyword evidence="3 10" id="KW-0716">Sensory transduction</keyword>
<keyword evidence="8 10" id="KW-0675">Receptor</keyword>
<comment type="caution">
    <text evidence="10">Lacks conserved residue(s) required for the propagation of feature annotation.</text>
</comment>
<evidence type="ECO:0000313" key="12">
    <source>
        <dbReference type="Proteomes" id="UP000092462"/>
    </source>
</evidence>
<sequence length="377" mass="44030">MSQEELILLHQKVINFHRVFINWASLNCIYQSAGRNVQRLKLTFVPLYCVTALLFCVYTAMTTDNQISLFYCIIIAVCFYQCCFKFYCFMVAYRGDFTKMLEYMEFLTKPTDLPFADEIRGLRLRRNIKFILWFTKMFVAASNSIACIVTLYALSETNYCCPLFFKIPSFIIEEENYLKRPISIIFSCVAYFILVQIMMCSDSVFFMILAYFEGNLTALVEVIQHLNDTETAKKDACKILRYVYEYHCDVLIHLRIFRRIYWHLNIHFITTNFIAICLLLFMSRFYESPIATYLGAGTAIFQLFFVCFCGQILRNRTEAIGDALYHTRWYEMNRREKITVLIIMTAGQEPIGLDAGGIMPISFNTFANVSGINPITF</sequence>
<evidence type="ECO:0000256" key="8">
    <source>
        <dbReference type="ARBA" id="ARBA00023170"/>
    </source>
</evidence>
<evidence type="ECO:0000256" key="3">
    <source>
        <dbReference type="ARBA" id="ARBA00022606"/>
    </source>
</evidence>
<keyword evidence="5 10" id="KW-0552">Olfaction</keyword>
<evidence type="ECO:0000256" key="6">
    <source>
        <dbReference type="ARBA" id="ARBA00022989"/>
    </source>
</evidence>
<dbReference type="Proteomes" id="UP000092462">
    <property type="component" value="Unassembled WGS sequence"/>
</dbReference>
<evidence type="ECO:0000256" key="2">
    <source>
        <dbReference type="ARBA" id="ARBA00022475"/>
    </source>
</evidence>
<feature type="transmembrane region" description="Helical" evidence="10">
    <location>
        <begin position="67"/>
        <end position="93"/>
    </location>
</feature>
<evidence type="ECO:0000256" key="10">
    <source>
        <dbReference type="RuleBase" id="RU351113"/>
    </source>
</evidence>
<dbReference type="AlphaFoldDB" id="A0A3F2ZEC2"/>
<dbReference type="PANTHER" id="PTHR21137">
    <property type="entry name" value="ODORANT RECEPTOR"/>
    <property type="match status" value="1"/>
</dbReference>
<dbReference type="PANTHER" id="PTHR21137:SF35">
    <property type="entry name" value="ODORANT RECEPTOR 19A-RELATED"/>
    <property type="match status" value="1"/>
</dbReference>
<keyword evidence="12" id="KW-1185">Reference proteome</keyword>
<evidence type="ECO:0000256" key="5">
    <source>
        <dbReference type="ARBA" id="ARBA00022725"/>
    </source>
</evidence>
<keyword evidence="2" id="KW-1003">Cell membrane</keyword>
<dbReference type="GO" id="GO:0005549">
    <property type="term" value="F:odorant binding"/>
    <property type="evidence" value="ECO:0007669"/>
    <property type="project" value="InterPro"/>
</dbReference>
<dbReference type="VEuPathDB" id="VectorBase:PPAI013161"/>
<evidence type="ECO:0000256" key="7">
    <source>
        <dbReference type="ARBA" id="ARBA00023136"/>
    </source>
</evidence>
<dbReference type="VEuPathDB" id="VectorBase:PPAPM1_001029"/>
<dbReference type="EMBL" id="AJVK01012950">
    <property type="status" value="NOT_ANNOTATED_CDS"/>
    <property type="molecule type" value="Genomic_DNA"/>
</dbReference>
<feature type="transmembrane region" description="Helical" evidence="10">
    <location>
        <begin position="184"/>
        <end position="212"/>
    </location>
</feature>
<keyword evidence="9 10" id="KW-0807">Transducer</keyword>
<feature type="transmembrane region" description="Helical" evidence="10">
    <location>
        <begin position="260"/>
        <end position="281"/>
    </location>
</feature>
<keyword evidence="6 10" id="KW-1133">Transmembrane helix</keyword>
<dbReference type="EnsemblMetazoa" id="PPAI013161-RA">
    <property type="protein sequence ID" value="PPAI013161-PA"/>
    <property type="gene ID" value="PPAI013161"/>
</dbReference>
<accession>A0A3F2ZEC2</accession>
<comment type="subcellular location">
    <subcellularLocation>
        <location evidence="1 10">Cell membrane</location>
        <topology evidence="1 10">Multi-pass membrane protein</topology>
    </subcellularLocation>
</comment>
<feature type="transmembrane region" description="Helical" evidence="10">
    <location>
        <begin position="42"/>
        <end position="61"/>
    </location>
</feature>
<keyword evidence="4 10" id="KW-0812">Transmembrane</keyword>
<feature type="transmembrane region" description="Helical" evidence="10">
    <location>
        <begin position="293"/>
        <end position="313"/>
    </location>
</feature>
<evidence type="ECO:0000256" key="9">
    <source>
        <dbReference type="ARBA" id="ARBA00023224"/>
    </source>
</evidence>
<dbReference type="GO" id="GO:0005886">
    <property type="term" value="C:plasma membrane"/>
    <property type="evidence" value="ECO:0007669"/>
    <property type="project" value="UniProtKB-SubCell"/>
</dbReference>
<evidence type="ECO:0000256" key="4">
    <source>
        <dbReference type="ARBA" id="ARBA00022692"/>
    </source>
</evidence>
<reference evidence="11" key="1">
    <citation type="submission" date="2022-08" db="UniProtKB">
        <authorList>
            <consortium name="EnsemblMetazoa"/>
        </authorList>
    </citation>
    <scope>IDENTIFICATION</scope>
    <source>
        <strain evidence="11">Israel</strain>
    </source>
</reference>
<dbReference type="InterPro" id="IPR004117">
    <property type="entry name" value="7tm6_olfct_rcpt"/>
</dbReference>
<comment type="similarity">
    <text evidence="10">Belongs to the insect chemoreceptor superfamily. Heteromeric odorant receptor channel (TC 1.A.69) family.</text>
</comment>
<feature type="transmembrane region" description="Helical" evidence="10">
    <location>
        <begin position="130"/>
        <end position="154"/>
    </location>
</feature>
<dbReference type="GO" id="GO:0007165">
    <property type="term" value="P:signal transduction"/>
    <property type="evidence" value="ECO:0007669"/>
    <property type="project" value="UniProtKB-KW"/>
</dbReference>
<organism evidence="11 12">
    <name type="scientific">Phlebotomus papatasi</name>
    <name type="common">Sandfly</name>
    <dbReference type="NCBI Taxonomy" id="29031"/>
    <lineage>
        <taxon>Eukaryota</taxon>
        <taxon>Metazoa</taxon>
        <taxon>Ecdysozoa</taxon>
        <taxon>Arthropoda</taxon>
        <taxon>Hexapoda</taxon>
        <taxon>Insecta</taxon>
        <taxon>Pterygota</taxon>
        <taxon>Neoptera</taxon>
        <taxon>Endopterygota</taxon>
        <taxon>Diptera</taxon>
        <taxon>Nematocera</taxon>
        <taxon>Psychodoidea</taxon>
        <taxon>Psychodidae</taxon>
        <taxon>Phlebotomus</taxon>
        <taxon>Phlebotomus</taxon>
    </lineage>
</organism>
<name>A0A3F2ZEC2_PHLPP</name>
<dbReference type="Pfam" id="PF02949">
    <property type="entry name" value="7tm_6"/>
    <property type="match status" value="1"/>
</dbReference>
<dbReference type="GO" id="GO:0004984">
    <property type="term" value="F:olfactory receptor activity"/>
    <property type="evidence" value="ECO:0007669"/>
    <property type="project" value="InterPro"/>
</dbReference>
<evidence type="ECO:0000256" key="1">
    <source>
        <dbReference type="ARBA" id="ARBA00004651"/>
    </source>
</evidence>